<name>A0A4R5E113_9BACT</name>
<proteinExistence type="inferred from homology"/>
<dbReference type="RefSeq" id="WP_131957431.1">
    <property type="nucleotide sequence ID" value="NZ_SMFL01000002.1"/>
</dbReference>
<dbReference type="InterPro" id="IPR005545">
    <property type="entry name" value="YCII"/>
</dbReference>
<dbReference type="Proteomes" id="UP000294850">
    <property type="component" value="Unassembled WGS sequence"/>
</dbReference>
<dbReference type="PANTHER" id="PTHR35174:SF3">
    <property type="entry name" value="BLL7171 PROTEIN"/>
    <property type="match status" value="1"/>
</dbReference>
<gene>
    <name evidence="3" type="ORF">E0F88_06650</name>
</gene>
<protein>
    <recommendedName>
        <fullName evidence="2">YCII-related domain-containing protein</fullName>
    </recommendedName>
</protein>
<comment type="caution">
    <text evidence="3">The sequence shown here is derived from an EMBL/GenBank/DDBJ whole genome shotgun (WGS) entry which is preliminary data.</text>
</comment>
<sequence>MEKFLLLIRQDLDKVNQMTKEEYQVKLDAMLRWVDDLAKSGNYVSAEPLLTTGSYVSYDGVSSDGPFIEAKEAIGGYFIITANDLDHAAALAQTCPQVISGEVGIEVRPLRIK</sequence>
<evidence type="ECO:0000313" key="4">
    <source>
        <dbReference type="Proteomes" id="UP000294850"/>
    </source>
</evidence>
<evidence type="ECO:0000259" key="2">
    <source>
        <dbReference type="Pfam" id="PF03795"/>
    </source>
</evidence>
<evidence type="ECO:0000256" key="1">
    <source>
        <dbReference type="ARBA" id="ARBA00007689"/>
    </source>
</evidence>
<comment type="similarity">
    <text evidence="1">Belongs to the YciI family.</text>
</comment>
<dbReference type="AlphaFoldDB" id="A0A4R5E113"/>
<dbReference type="PANTHER" id="PTHR35174">
    <property type="entry name" value="BLL7171 PROTEIN-RELATED"/>
    <property type="match status" value="1"/>
</dbReference>
<dbReference type="Pfam" id="PF03795">
    <property type="entry name" value="YCII"/>
    <property type="match status" value="1"/>
</dbReference>
<keyword evidence="4" id="KW-1185">Reference proteome</keyword>
<organism evidence="3 4">
    <name type="scientific">Dyadobacter psychrotolerans</name>
    <dbReference type="NCBI Taxonomy" id="2541721"/>
    <lineage>
        <taxon>Bacteria</taxon>
        <taxon>Pseudomonadati</taxon>
        <taxon>Bacteroidota</taxon>
        <taxon>Cytophagia</taxon>
        <taxon>Cytophagales</taxon>
        <taxon>Spirosomataceae</taxon>
        <taxon>Dyadobacter</taxon>
    </lineage>
</organism>
<dbReference type="OrthoDB" id="7782105at2"/>
<evidence type="ECO:0000313" key="3">
    <source>
        <dbReference type="EMBL" id="TDE17565.1"/>
    </source>
</evidence>
<dbReference type="InterPro" id="IPR011008">
    <property type="entry name" value="Dimeric_a/b-barrel"/>
</dbReference>
<reference evidence="3 4" key="1">
    <citation type="submission" date="2019-03" db="EMBL/GenBank/DDBJ databases">
        <title>Dyadobacter AR-3-6 sp. nov., isolated from arctic soil.</title>
        <authorList>
            <person name="Chaudhary D.K."/>
        </authorList>
    </citation>
    <scope>NUCLEOTIDE SEQUENCE [LARGE SCALE GENOMIC DNA]</scope>
    <source>
        <strain evidence="3 4">AR-3-6</strain>
    </source>
</reference>
<accession>A0A4R5E113</accession>
<dbReference type="Gene3D" id="3.30.70.1060">
    <property type="entry name" value="Dimeric alpha+beta barrel"/>
    <property type="match status" value="1"/>
</dbReference>
<dbReference type="EMBL" id="SMFL01000002">
    <property type="protein sequence ID" value="TDE17565.1"/>
    <property type="molecule type" value="Genomic_DNA"/>
</dbReference>
<dbReference type="SUPFAM" id="SSF54909">
    <property type="entry name" value="Dimeric alpha+beta barrel"/>
    <property type="match status" value="1"/>
</dbReference>
<feature type="domain" description="YCII-related" evidence="2">
    <location>
        <begin position="6"/>
        <end position="103"/>
    </location>
</feature>